<organism evidence="1 2">
    <name type="scientific">Cohnella endophytica</name>
    <dbReference type="NCBI Taxonomy" id="2419778"/>
    <lineage>
        <taxon>Bacteria</taxon>
        <taxon>Bacillati</taxon>
        <taxon>Bacillota</taxon>
        <taxon>Bacilli</taxon>
        <taxon>Bacillales</taxon>
        <taxon>Paenibacillaceae</taxon>
        <taxon>Cohnella</taxon>
    </lineage>
</organism>
<dbReference type="Proteomes" id="UP000282076">
    <property type="component" value="Unassembled WGS sequence"/>
</dbReference>
<dbReference type="RefSeq" id="WP_120978101.1">
    <property type="nucleotide sequence ID" value="NZ_RBZM01000007.1"/>
</dbReference>
<dbReference type="EMBL" id="RBZM01000007">
    <property type="protein sequence ID" value="RKP51403.1"/>
    <property type="molecule type" value="Genomic_DNA"/>
</dbReference>
<reference evidence="1 2" key="1">
    <citation type="submission" date="2018-10" db="EMBL/GenBank/DDBJ databases">
        <title>Cohnella sp. M2MS4P-1, whole genome shotgun sequence.</title>
        <authorList>
            <person name="Tuo L."/>
        </authorList>
    </citation>
    <scope>NUCLEOTIDE SEQUENCE [LARGE SCALE GENOMIC DNA]</scope>
    <source>
        <strain evidence="1 2">M2MS4P-1</strain>
    </source>
</reference>
<dbReference type="AlphaFoldDB" id="A0A494XV15"/>
<accession>A0A494XV15</accession>
<dbReference type="Gene3D" id="1.50.10.100">
    <property type="entry name" value="Chondroitin AC/alginate lyase"/>
    <property type="match status" value="1"/>
</dbReference>
<name>A0A494XV15_9BACL</name>
<gene>
    <name evidence="1" type="ORF">D7Z26_16545</name>
</gene>
<evidence type="ECO:0000313" key="2">
    <source>
        <dbReference type="Proteomes" id="UP000282076"/>
    </source>
</evidence>
<dbReference type="Gene3D" id="2.70.98.70">
    <property type="match status" value="1"/>
</dbReference>
<dbReference type="InterPro" id="IPR008929">
    <property type="entry name" value="Chondroitin_lyas"/>
</dbReference>
<proteinExistence type="predicted"/>
<protein>
    <submittedName>
        <fullName evidence="1">Uncharacterized protein</fullName>
    </submittedName>
</protein>
<keyword evidence="2" id="KW-1185">Reference proteome</keyword>
<comment type="caution">
    <text evidence="1">The sequence shown here is derived from an EMBL/GenBank/DDBJ whole genome shotgun (WGS) entry which is preliminary data.</text>
</comment>
<dbReference type="OrthoDB" id="175534at2"/>
<evidence type="ECO:0000313" key="1">
    <source>
        <dbReference type="EMBL" id="RKP51403.1"/>
    </source>
</evidence>
<sequence>MLNSDLIAYLQPAPSLFDALEWRDVTGRITDIRADRYTLRLSAVLTPGLYRCRLQTEDGAFDMETAMMPMVRVPDGKLDPVGPWDFDHINSVMAMPMARTYVNGRLVGGMWFDMPGPEDIERSRLNADFGFEAEAGVTELTLEFVERDRDRIDWPRVKFIEIREDERAFRELAPLSKHRPRIYMNPEEADLSRDHLADSLAFRTLIERINNGAQGTVDFDLVCFAYLMTKDADIGETIRTKVVELCRLPTWSGKPDPLVMGGENDRGIALKLYMIGLAWDWCASLFAPDEQTLIKGKVEEYIRKLYEFTVLQRAYMGCPTPDPHSLGTWNGTAIACMAFYEDLEVARKALPFFHGLFTDSLQVFPQDGKNVWVTYFPFHLIRYLAAAHTFGGMRPELQESSFLDRLGNAMLASFRAPNSQELQRGLRTREHRYLSSFLNRFHPTPGISSIYETFVDQERRSAGDVDLGLFDFLFAPRFDVAPAPFPSAPFFAKDIGSVTFASSGGIAGAFTAGLKAGRSVSFHIQSHNREFPPSMGGIQLSVDGSPVLVEINSYGLDSSLGNTMCFDDGGSYTQGQYLNGNAGPEKSSYIRRCLIGERFIYAHAVIKSELHPRHHVKRAERIVVVDLRTGAIVVSDSFEGDQPLLFATHLHCSGSVKDLGEGRFRLTGGQANLIAGIKDGDKGLSDEEKGEVFVTVLNGLNGQTVRIEDPIWHPTYIYGLNGKDDKQDIRFGRFPHYKRWRLEYESQVREGDFLYAITSNPGEVAAEDGVISFKDNATFQVGNHRIIGQSGCEIQAEAVISEAENQRLTLLGTRAFRQGDRSLTFAIPVDIELELAEDGFRGTIFASTSRCLEAAAGTQVSEWQHVPFHARSHSPWQASFRND</sequence>